<feature type="compositionally biased region" description="Low complexity" evidence="1">
    <location>
        <begin position="66"/>
        <end position="106"/>
    </location>
</feature>
<organism evidence="3 4">
    <name type="scientific">Leuconostoc aquikimchii</name>
    <dbReference type="NCBI Taxonomy" id="3236804"/>
    <lineage>
        <taxon>Bacteria</taxon>
        <taxon>Bacillati</taxon>
        <taxon>Bacillota</taxon>
        <taxon>Bacilli</taxon>
        <taxon>Lactobacillales</taxon>
        <taxon>Lactobacillaceae</taxon>
        <taxon>Leuconostoc</taxon>
    </lineage>
</organism>
<feature type="region of interest" description="Disordered" evidence="1">
    <location>
        <begin position="48"/>
        <end position="108"/>
    </location>
</feature>
<dbReference type="RefSeq" id="WP_367974169.1">
    <property type="nucleotide sequence ID" value="NZ_JBFPEQ010000001.1"/>
</dbReference>
<evidence type="ECO:0000313" key="3">
    <source>
        <dbReference type="EMBL" id="MEX0380781.1"/>
    </source>
</evidence>
<keyword evidence="2" id="KW-1133">Transmembrane helix</keyword>
<keyword evidence="2" id="KW-0472">Membrane</keyword>
<dbReference type="EMBL" id="JBFPER010000001">
    <property type="protein sequence ID" value="MEX0380781.1"/>
    <property type="molecule type" value="Genomic_DNA"/>
</dbReference>
<comment type="caution">
    <text evidence="3">The sequence shown here is derived from an EMBL/GenBank/DDBJ whole genome shotgun (WGS) entry which is preliminary data.</text>
</comment>
<evidence type="ECO:0000256" key="2">
    <source>
        <dbReference type="SAM" id="Phobius"/>
    </source>
</evidence>
<dbReference type="Proteomes" id="UP001556617">
    <property type="component" value="Unassembled WGS sequence"/>
</dbReference>
<protein>
    <submittedName>
        <fullName evidence="3">Uncharacterized protein</fullName>
    </submittedName>
</protein>
<sequence>MSDNNYKRPKFHKATHSIRHFFMLIAGIVIIGLGVFIYLGYSSSPKTTEPIAKRAANSSTIDETIDSNVSESNDESSNTTSRSSSSSLRESSSSASSSSSDSNQDSAHLKGRSITEAIDWAKAHGRYYSWSITSGGDNAVVTSVTDDGRNINFVASAK</sequence>
<gene>
    <name evidence="3" type="ORF">AB3K24_05385</name>
</gene>
<keyword evidence="2" id="KW-0812">Transmembrane</keyword>
<accession>A0ABV3S504</accession>
<keyword evidence="4" id="KW-1185">Reference proteome</keyword>
<proteinExistence type="predicted"/>
<evidence type="ECO:0000256" key="1">
    <source>
        <dbReference type="SAM" id="MobiDB-lite"/>
    </source>
</evidence>
<evidence type="ECO:0000313" key="4">
    <source>
        <dbReference type="Proteomes" id="UP001556617"/>
    </source>
</evidence>
<name>A0ABV3S504_9LACO</name>
<feature type="transmembrane region" description="Helical" evidence="2">
    <location>
        <begin position="21"/>
        <end position="41"/>
    </location>
</feature>
<reference evidence="3 4" key="1">
    <citation type="submission" date="2024-07" db="EMBL/GenBank/DDBJ databases">
        <authorList>
            <person name="Yun M."/>
        </authorList>
    </citation>
    <scope>NUCLEOTIDE SEQUENCE [LARGE SCALE GENOMIC DNA]</scope>
    <source>
        <strain evidence="3 4">MS01</strain>
    </source>
</reference>